<dbReference type="PROSITE" id="PS50234">
    <property type="entry name" value="VWFA"/>
    <property type="match status" value="1"/>
</dbReference>
<dbReference type="CDD" id="cd00198">
    <property type="entry name" value="vWFA"/>
    <property type="match status" value="1"/>
</dbReference>
<keyword evidence="2 4" id="KW-0472">Membrane</keyword>
<evidence type="ECO:0000256" key="3">
    <source>
        <dbReference type="ARBA" id="ARBA00023237"/>
    </source>
</evidence>
<dbReference type="InterPro" id="IPR006665">
    <property type="entry name" value="OmpA-like"/>
</dbReference>
<proteinExistence type="predicted"/>
<dbReference type="InterPro" id="IPR036465">
    <property type="entry name" value="vWFA_dom_sf"/>
</dbReference>
<dbReference type="InterPro" id="IPR006664">
    <property type="entry name" value="OMP_bac"/>
</dbReference>
<evidence type="ECO:0000313" key="10">
    <source>
        <dbReference type="Proteomes" id="UP001060414"/>
    </source>
</evidence>
<sequence>MKKTAWVTLLLILAASLISGCAGHRAAPAQPLEFSPANIPAGQYEAKIDNFQVIIDASMSMGTFNQRDLKTAKNFAATLNRSIPSDLELTAGLRTFGHSDRQSSKLTELVYGMSPYSQGDFTQGLNKIKYAGGNSPLGAALTEAGKDLAGLSGNSAILVVSDGMQMETAPAAAKKIKGEMGDRLCIYTVAIGNDPAGLSLLEKVAQAGECGSATTAAALTSQANMRNFVESVFLTPRTAAPAPAPAPAAPAPAPRVELTLYIHFDFDSAAIRPEHQSELQKAADFLRNNPQIPQIILAGHTCHIGPEAYNQGLSERRANAVRKALTEQYGIDGRRLVARGYGETQPIADNNTREGREKNRRVELQTP</sequence>
<comment type="subcellular location">
    <subcellularLocation>
        <location evidence="1">Cell outer membrane</location>
    </subcellularLocation>
</comment>
<dbReference type="InterPro" id="IPR002035">
    <property type="entry name" value="VWF_A"/>
</dbReference>
<evidence type="ECO:0000259" key="8">
    <source>
        <dbReference type="PROSITE" id="PS51123"/>
    </source>
</evidence>
<dbReference type="Proteomes" id="UP001060414">
    <property type="component" value="Chromosome"/>
</dbReference>
<keyword evidence="3" id="KW-0998">Cell outer membrane</keyword>
<feature type="domain" description="OmpA-like" evidence="8">
    <location>
        <begin position="251"/>
        <end position="367"/>
    </location>
</feature>
<dbReference type="PANTHER" id="PTHR30329">
    <property type="entry name" value="STATOR ELEMENT OF FLAGELLAR MOTOR COMPLEX"/>
    <property type="match status" value="1"/>
</dbReference>
<dbReference type="Gene3D" id="3.40.50.410">
    <property type="entry name" value="von Willebrand factor, type A domain"/>
    <property type="match status" value="1"/>
</dbReference>
<dbReference type="PANTHER" id="PTHR30329:SF21">
    <property type="entry name" value="LIPOPROTEIN YIAD-RELATED"/>
    <property type="match status" value="1"/>
</dbReference>
<name>A0ABY5ZTG8_9BACT</name>
<dbReference type="SUPFAM" id="SSF53300">
    <property type="entry name" value="vWA-like"/>
    <property type="match status" value="1"/>
</dbReference>
<dbReference type="SMART" id="SM00327">
    <property type="entry name" value="VWA"/>
    <property type="match status" value="1"/>
</dbReference>
<evidence type="ECO:0000256" key="4">
    <source>
        <dbReference type="PROSITE-ProRule" id="PRU00473"/>
    </source>
</evidence>
<dbReference type="PROSITE" id="PS51123">
    <property type="entry name" value="OMPA_2"/>
    <property type="match status" value="1"/>
</dbReference>
<dbReference type="EMBL" id="CP092109">
    <property type="protein sequence ID" value="UWZ81155.1"/>
    <property type="molecule type" value="Genomic_DNA"/>
</dbReference>
<feature type="region of interest" description="Disordered" evidence="5">
    <location>
        <begin position="342"/>
        <end position="367"/>
    </location>
</feature>
<dbReference type="InterPro" id="IPR036737">
    <property type="entry name" value="OmpA-like_sf"/>
</dbReference>
<accession>A0ABY5ZTG8</accession>
<gene>
    <name evidence="9" type="ORF">L9S41_07095</name>
</gene>
<dbReference type="InterPro" id="IPR050330">
    <property type="entry name" value="Bact_OuterMem_StrucFunc"/>
</dbReference>
<dbReference type="RefSeq" id="WP_260749528.1">
    <property type="nucleotide sequence ID" value="NZ_CP092109.1"/>
</dbReference>
<dbReference type="CDD" id="cd07185">
    <property type="entry name" value="OmpA_C-like"/>
    <property type="match status" value="1"/>
</dbReference>
<evidence type="ECO:0000256" key="2">
    <source>
        <dbReference type="ARBA" id="ARBA00023136"/>
    </source>
</evidence>
<feature type="compositionally biased region" description="Basic and acidic residues" evidence="5">
    <location>
        <begin position="351"/>
        <end position="367"/>
    </location>
</feature>
<feature type="domain" description="VWFA" evidence="7">
    <location>
        <begin position="50"/>
        <end position="232"/>
    </location>
</feature>
<reference evidence="9" key="1">
    <citation type="journal article" date="2022" name="Environ. Microbiol.">
        <title>Geoalkalibacter halelectricus SAP #1 sp. nov. possessing extracellular electron transfer and mineral#reducing capabilities from a haloalkaline environment.</title>
        <authorList>
            <person name="Yadav S."/>
            <person name="Singh R."/>
            <person name="Sundharam S.S."/>
            <person name="Chaudhary S."/>
            <person name="Krishnamurthi S."/>
            <person name="Patil S.A."/>
        </authorList>
    </citation>
    <scope>NUCLEOTIDE SEQUENCE</scope>
    <source>
        <strain evidence="9">SAP-1</strain>
    </source>
</reference>
<dbReference type="Pfam" id="PF13519">
    <property type="entry name" value="VWA_2"/>
    <property type="match status" value="1"/>
</dbReference>
<evidence type="ECO:0000256" key="6">
    <source>
        <dbReference type="SAM" id="SignalP"/>
    </source>
</evidence>
<feature type="signal peptide" evidence="6">
    <location>
        <begin position="1"/>
        <end position="26"/>
    </location>
</feature>
<keyword evidence="6" id="KW-0732">Signal</keyword>
<dbReference type="Pfam" id="PF00691">
    <property type="entry name" value="OmpA"/>
    <property type="match status" value="1"/>
</dbReference>
<keyword evidence="10" id="KW-1185">Reference proteome</keyword>
<dbReference type="Gene3D" id="3.30.1330.60">
    <property type="entry name" value="OmpA-like domain"/>
    <property type="match status" value="1"/>
</dbReference>
<evidence type="ECO:0000256" key="1">
    <source>
        <dbReference type="ARBA" id="ARBA00004442"/>
    </source>
</evidence>
<organism evidence="9 10">
    <name type="scientific">Geoalkalibacter halelectricus</name>
    <dbReference type="NCBI Taxonomy" id="2847045"/>
    <lineage>
        <taxon>Bacteria</taxon>
        <taxon>Pseudomonadati</taxon>
        <taxon>Thermodesulfobacteriota</taxon>
        <taxon>Desulfuromonadia</taxon>
        <taxon>Desulfuromonadales</taxon>
        <taxon>Geoalkalibacteraceae</taxon>
        <taxon>Geoalkalibacter</taxon>
    </lineage>
</organism>
<evidence type="ECO:0000256" key="5">
    <source>
        <dbReference type="SAM" id="MobiDB-lite"/>
    </source>
</evidence>
<protein>
    <submittedName>
        <fullName evidence="9">OmpA family protein</fullName>
    </submittedName>
</protein>
<dbReference type="SUPFAM" id="SSF103088">
    <property type="entry name" value="OmpA-like"/>
    <property type="match status" value="1"/>
</dbReference>
<evidence type="ECO:0000313" key="9">
    <source>
        <dbReference type="EMBL" id="UWZ81155.1"/>
    </source>
</evidence>
<feature type="chain" id="PRO_5045975636" evidence="6">
    <location>
        <begin position="27"/>
        <end position="367"/>
    </location>
</feature>
<dbReference type="PRINTS" id="PR01021">
    <property type="entry name" value="OMPADOMAIN"/>
</dbReference>
<dbReference type="PROSITE" id="PS51257">
    <property type="entry name" value="PROKAR_LIPOPROTEIN"/>
    <property type="match status" value="1"/>
</dbReference>
<evidence type="ECO:0000259" key="7">
    <source>
        <dbReference type="PROSITE" id="PS50234"/>
    </source>
</evidence>